<organism evidence="2 3">
    <name type="scientific">Vespula squamosa</name>
    <name type="common">Southern yellow jacket</name>
    <name type="synonym">Wasp</name>
    <dbReference type="NCBI Taxonomy" id="30214"/>
    <lineage>
        <taxon>Eukaryota</taxon>
        <taxon>Metazoa</taxon>
        <taxon>Ecdysozoa</taxon>
        <taxon>Arthropoda</taxon>
        <taxon>Hexapoda</taxon>
        <taxon>Insecta</taxon>
        <taxon>Pterygota</taxon>
        <taxon>Neoptera</taxon>
        <taxon>Endopterygota</taxon>
        <taxon>Hymenoptera</taxon>
        <taxon>Apocrita</taxon>
        <taxon>Aculeata</taxon>
        <taxon>Vespoidea</taxon>
        <taxon>Vespidae</taxon>
        <taxon>Vespinae</taxon>
        <taxon>Vespula</taxon>
    </lineage>
</organism>
<dbReference type="GO" id="GO:0016301">
    <property type="term" value="F:kinase activity"/>
    <property type="evidence" value="ECO:0007669"/>
    <property type="project" value="UniProtKB-KW"/>
</dbReference>
<keyword evidence="2" id="KW-0418">Kinase</keyword>
<feature type="region of interest" description="Disordered" evidence="1">
    <location>
        <begin position="56"/>
        <end position="106"/>
    </location>
</feature>
<comment type="caution">
    <text evidence="2">The sequence shown here is derived from an EMBL/GenBank/DDBJ whole genome shotgun (WGS) entry which is preliminary data.</text>
</comment>
<proteinExistence type="predicted"/>
<dbReference type="Proteomes" id="UP001607302">
    <property type="component" value="Unassembled WGS sequence"/>
</dbReference>
<evidence type="ECO:0000313" key="3">
    <source>
        <dbReference type="Proteomes" id="UP001607302"/>
    </source>
</evidence>
<accession>A0ABD2AXV9</accession>
<keyword evidence="3" id="KW-1185">Reference proteome</keyword>
<gene>
    <name evidence="2" type="ORF">V1478_008115</name>
</gene>
<protein>
    <submittedName>
        <fullName evidence="2">Serine/threonine-protein kinase tricorner isoform X1</fullName>
    </submittedName>
</protein>
<name>A0ABD2AXV9_VESSQ</name>
<feature type="compositionally biased region" description="Low complexity" evidence="1">
    <location>
        <begin position="77"/>
        <end position="104"/>
    </location>
</feature>
<evidence type="ECO:0000256" key="1">
    <source>
        <dbReference type="SAM" id="MobiDB-lite"/>
    </source>
</evidence>
<dbReference type="EMBL" id="JAUDFV010000138">
    <property type="protein sequence ID" value="KAL2725442.1"/>
    <property type="molecule type" value="Genomic_DNA"/>
</dbReference>
<dbReference type="AlphaFoldDB" id="A0ABD2AXV9"/>
<keyword evidence="2" id="KW-0808">Transferase</keyword>
<reference evidence="2 3" key="1">
    <citation type="journal article" date="2024" name="Ann. Entomol. Soc. Am.">
        <title>Genomic analyses of the southern and eastern yellowjacket wasps (Hymenoptera: Vespidae) reveal evolutionary signatures of social life.</title>
        <authorList>
            <person name="Catto M.A."/>
            <person name="Caine P.B."/>
            <person name="Orr S.E."/>
            <person name="Hunt B.G."/>
            <person name="Goodisman M.A.D."/>
        </authorList>
    </citation>
    <scope>NUCLEOTIDE SEQUENCE [LARGE SCALE GENOMIC DNA]</scope>
    <source>
        <strain evidence="2">233</strain>
        <tissue evidence="2">Head and thorax</tissue>
    </source>
</reference>
<sequence>MTFLFCGFVFDSSDEKTKQMPVASEDWVAHPPKIPNSIASSITTVKGATIQNTATIQSNPTAWMSPYSRTPDRASPNNNNNINNNNNNNNNNHNNHNNHNNNNNSGVVILEGCRPPAATTARRFLRWFSRLGQPPIGKSAHIPRQKWVTRVTEHKLGG</sequence>
<evidence type="ECO:0000313" key="2">
    <source>
        <dbReference type="EMBL" id="KAL2725442.1"/>
    </source>
</evidence>